<organism evidence="1 2">
    <name type="scientific">Amanita muscaria (strain Koide BX008)</name>
    <dbReference type="NCBI Taxonomy" id="946122"/>
    <lineage>
        <taxon>Eukaryota</taxon>
        <taxon>Fungi</taxon>
        <taxon>Dikarya</taxon>
        <taxon>Basidiomycota</taxon>
        <taxon>Agaricomycotina</taxon>
        <taxon>Agaricomycetes</taxon>
        <taxon>Agaricomycetidae</taxon>
        <taxon>Agaricales</taxon>
        <taxon>Pluteineae</taxon>
        <taxon>Amanitaceae</taxon>
        <taxon>Amanita</taxon>
    </lineage>
</organism>
<dbReference type="EMBL" id="KN818271">
    <property type="protein sequence ID" value="KIL62409.1"/>
    <property type="molecule type" value="Genomic_DNA"/>
</dbReference>
<evidence type="ECO:0000313" key="1">
    <source>
        <dbReference type="EMBL" id="KIL62409.1"/>
    </source>
</evidence>
<protein>
    <submittedName>
        <fullName evidence="1">Uncharacterized protein</fullName>
    </submittedName>
</protein>
<sequence>MIANLSRSKAPALLVCIELEKHVNESTSTTCNAGAWNQVPALQTSRSVFGVLIVCIYLSPIMSEC</sequence>
<dbReference type="InParanoid" id="A0A0C2T746"/>
<proteinExistence type="predicted"/>
<name>A0A0C2T746_AMAMK</name>
<gene>
    <name evidence="1" type="ORF">M378DRAFT_165775</name>
</gene>
<dbReference type="AlphaFoldDB" id="A0A0C2T746"/>
<evidence type="ECO:0000313" key="2">
    <source>
        <dbReference type="Proteomes" id="UP000054549"/>
    </source>
</evidence>
<dbReference type="Proteomes" id="UP000054549">
    <property type="component" value="Unassembled WGS sequence"/>
</dbReference>
<accession>A0A0C2T746</accession>
<reference evidence="1 2" key="1">
    <citation type="submission" date="2014-04" db="EMBL/GenBank/DDBJ databases">
        <title>Evolutionary Origins and Diversification of the Mycorrhizal Mutualists.</title>
        <authorList>
            <consortium name="DOE Joint Genome Institute"/>
            <consortium name="Mycorrhizal Genomics Consortium"/>
            <person name="Kohler A."/>
            <person name="Kuo A."/>
            <person name="Nagy L.G."/>
            <person name="Floudas D."/>
            <person name="Copeland A."/>
            <person name="Barry K.W."/>
            <person name="Cichocki N."/>
            <person name="Veneault-Fourrey C."/>
            <person name="LaButti K."/>
            <person name="Lindquist E.A."/>
            <person name="Lipzen A."/>
            <person name="Lundell T."/>
            <person name="Morin E."/>
            <person name="Murat C."/>
            <person name="Riley R."/>
            <person name="Ohm R."/>
            <person name="Sun H."/>
            <person name="Tunlid A."/>
            <person name="Henrissat B."/>
            <person name="Grigoriev I.V."/>
            <person name="Hibbett D.S."/>
            <person name="Martin F."/>
        </authorList>
    </citation>
    <scope>NUCLEOTIDE SEQUENCE [LARGE SCALE GENOMIC DNA]</scope>
    <source>
        <strain evidence="1 2">Koide BX008</strain>
    </source>
</reference>
<keyword evidence="2" id="KW-1185">Reference proteome</keyword>
<dbReference type="HOGENOM" id="CLU_2849226_0_0_1"/>